<dbReference type="AlphaFoldDB" id="A0A7J6RG94"/>
<feature type="compositionally biased region" description="Polar residues" evidence="1">
    <location>
        <begin position="496"/>
        <end position="507"/>
    </location>
</feature>
<evidence type="ECO:0000313" key="3">
    <source>
        <dbReference type="Proteomes" id="UP000553632"/>
    </source>
</evidence>
<feature type="compositionally biased region" description="Low complexity" evidence="1">
    <location>
        <begin position="745"/>
        <end position="762"/>
    </location>
</feature>
<accession>A0A7J6RG94</accession>
<dbReference type="Proteomes" id="UP000553632">
    <property type="component" value="Unassembled WGS sequence"/>
</dbReference>
<feature type="compositionally biased region" description="Low complexity" evidence="1">
    <location>
        <begin position="841"/>
        <end position="854"/>
    </location>
</feature>
<feature type="non-terminal residue" evidence="2">
    <location>
        <position position="913"/>
    </location>
</feature>
<keyword evidence="3" id="KW-1185">Reference proteome</keyword>
<sequence length="913" mass="96682">GSCVWADVTEMWKPFEHVYVNDISVVVLLVGNVRSTGSAIGSWVTVIAILRPGVARVWPEDLNRQHPQLFTTQQCIDEAGMDVPELKVGLLIPCEADVDVDMTVYERCVKSKVSKCHFTQCFVRGGAVSDHWSTFQKESGPTAVVPDEVGMGEVILEISGRALEPAEAGNGAKEAGAAAAGGDDDDDAVMTPRQEDKGPAIPPDAVVEVPYYEMKVLITTPEYSGVPRGGFLISNSAKRVASVLLTDPEPSPVFSFRDKVPDPSKSDFLLILSSIRRRGPAVHMLSLGEVTVLGKDLECIAALVELLEEGYIYACDFGELRFTTEAIVALLAALRGENLHRPPPTNLAFVFLDAALGLTNVQIQDIKDTTRRRRCADKKLLPRQVDRLHGAWLQPESFEWIMSSENLTRCFWRPYQERLFWERMGFKVPVVKKGVNDPNKWVNYYVQELTKRFHRGSINASMLDHVDPNDRSYLDDCLEQWSKVSLMRMKARLRPSSASSAGAQKSESPAAKRARTISSIAAPKSAAQRGSSDAASSGGNSVRRSPRVSKDTAHKTLALKRAIPKSGVPSHSPLPGVISVGAAQAAMVGTGVTHTTTTTIRPSVPKAAELAKTSATIVPKAKRATPKPSGGLPSAVPPALSGAGRLGAARGAAAKAGAREENSQKAPRASPIQGGSPRGPVGEPKSSSGSPASNGIQGQAMNVQASGGLSESEIRRVVASQLDMSSLTRRAQFTLKAPPPPPPAAATAKASPRLKAAAAKSKPTIDIPDDDTQSSAPPTPVSDEEQPQPGKIGAIAARLAAMNKTPTGSPVVGSPAVVSAKKSPLPRGKGMTLGESPKPAPKLGSPAPALAAAAAGGGGASSASSSSNNHDVLKRDALLAMVAQGIRDLRKGFADGSWMTSKERETLQELLES</sequence>
<evidence type="ECO:0000256" key="1">
    <source>
        <dbReference type="SAM" id="MobiDB-lite"/>
    </source>
</evidence>
<organism evidence="2 3">
    <name type="scientific">Perkinsus olseni</name>
    <name type="common">Perkinsus atlanticus</name>
    <dbReference type="NCBI Taxonomy" id="32597"/>
    <lineage>
        <taxon>Eukaryota</taxon>
        <taxon>Sar</taxon>
        <taxon>Alveolata</taxon>
        <taxon>Perkinsozoa</taxon>
        <taxon>Perkinsea</taxon>
        <taxon>Perkinsida</taxon>
        <taxon>Perkinsidae</taxon>
        <taxon>Perkinsus</taxon>
    </lineage>
</organism>
<feature type="region of interest" description="Disordered" evidence="1">
    <location>
        <begin position="615"/>
        <end position="711"/>
    </location>
</feature>
<feature type="region of interest" description="Disordered" evidence="1">
    <location>
        <begin position="730"/>
        <end position="869"/>
    </location>
</feature>
<feature type="compositionally biased region" description="Low complexity" evidence="1">
    <location>
        <begin position="639"/>
        <end position="656"/>
    </location>
</feature>
<name>A0A7J6RG94_PEROL</name>
<feature type="compositionally biased region" description="Low complexity" evidence="1">
    <location>
        <begin position="525"/>
        <end position="541"/>
    </location>
</feature>
<protein>
    <submittedName>
        <fullName evidence="2">Uncharacterized protein</fullName>
    </submittedName>
</protein>
<feature type="compositionally biased region" description="Low complexity" evidence="1">
    <location>
        <begin position="808"/>
        <end position="823"/>
    </location>
</feature>
<feature type="region of interest" description="Disordered" evidence="1">
    <location>
        <begin position="493"/>
        <end position="571"/>
    </location>
</feature>
<feature type="compositionally biased region" description="Polar residues" evidence="1">
    <location>
        <begin position="685"/>
        <end position="709"/>
    </location>
</feature>
<evidence type="ECO:0000313" key="2">
    <source>
        <dbReference type="EMBL" id="KAF4719487.1"/>
    </source>
</evidence>
<feature type="compositionally biased region" description="Low complexity" evidence="1">
    <location>
        <begin position="166"/>
        <end position="181"/>
    </location>
</feature>
<proteinExistence type="predicted"/>
<feature type="region of interest" description="Disordered" evidence="1">
    <location>
        <begin position="166"/>
        <end position="202"/>
    </location>
</feature>
<comment type="caution">
    <text evidence="2">The sequence shown here is derived from an EMBL/GenBank/DDBJ whole genome shotgun (WGS) entry which is preliminary data.</text>
</comment>
<dbReference type="EMBL" id="JABANO010025885">
    <property type="protein sequence ID" value="KAF4719487.1"/>
    <property type="molecule type" value="Genomic_DNA"/>
</dbReference>
<reference evidence="2 3" key="1">
    <citation type="submission" date="2020-04" db="EMBL/GenBank/DDBJ databases">
        <title>Perkinsus olseni comparative genomics.</title>
        <authorList>
            <person name="Bogema D.R."/>
        </authorList>
    </citation>
    <scope>NUCLEOTIDE SEQUENCE [LARGE SCALE GENOMIC DNA]</scope>
    <source>
        <strain evidence="2 3">ATCC PRA-207</strain>
    </source>
</reference>
<gene>
    <name evidence="2" type="ORF">FOZ63_020244</name>
</gene>